<evidence type="ECO:0000313" key="2">
    <source>
        <dbReference type="EMBL" id="CAK9118468.1"/>
    </source>
</evidence>
<dbReference type="InterPro" id="IPR001806">
    <property type="entry name" value="Small_GTPase"/>
</dbReference>
<dbReference type="InterPro" id="IPR005225">
    <property type="entry name" value="Small_GTP-bd"/>
</dbReference>
<dbReference type="PROSITE" id="PS51419">
    <property type="entry name" value="RAB"/>
    <property type="match status" value="1"/>
</dbReference>
<sequence length="597" mass="64998">MACPQFKVVVLGDFMAGKTSLVNRFTRASFDPDILNTVGLDFQVKKVRASQDPVKLELWDTAGDPRFRSLIPQYVSEADALLVVYDITNLESFATARRWVLDLEDLAPSALLALVGTKVDRGSARAVSKEEAQIFSEAKKMIFAETSAKTGENVDALFAAWPTDAGRAIRASTRPFETSTQAHGRAQPKLRKEALLLLPHGVTPARLARLAQHTSLAQRLWDFLWSHELIQAAYASSAVLASLRGADQAVLCLPNLSSNILRHPPGWQKLNLQAVRRAQLPRRGQVDLRPLPLQTALCWDAPATLADTEVEDLEEEEAEEGELCALELGLSEEEGALRSSMVLAPGGRNFCMQLRWFPEGNALCSSESGCSFYLVAECNEALTFELVADSLHRVLRHDFSSGPQWGCSDFGDLPPTGGAPAAAAAPRVRLQVRLLEAPSRFQLLRPSCDRAVWRMDDWRGKQAFGPAAYVSESMGMESCPSLKLLLGLGPDASRDLVSASTTRCPPRRDVAAEPLALFASAAPNVSLRFALQVGERRRIFFHHFSLMAAFAGSRCFLQAAQEAVEVLGASPSVEVAVEVLGFSPVGAEEVPDLLPAV</sequence>
<protein>
    <submittedName>
        <fullName evidence="2">Uncharacterized protein</fullName>
    </submittedName>
</protein>
<evidence type="ECO:0000313" key="3">
    <source>
        <dbReference type="Proteomes" id="UP001642484"/>
    </source>
</evidence>
<dbReference type="Pfam" id="PF00071">
    <property type="entry name" value="Ras"/>
    <property type="match status" value="1"/>
</dbReference>
<dbReference type="SUPFAM" id="SSF52540">
    <property type="entry name" value="P-loop containing nucleoside triphosphate hydrolases"/>
    <property type="match status" value="1"/>
</dbReference>
<dbReference type="CDD" id="cd00154">
    <property type="entry name" value="Rab"/>
    <property type="match status" value="1"/>
</dbReference>
<dbReference type="Gene3D" id="3.40.50.300">
    <property type="entry name" value="P-loop containing nucleotide triphosphate hydrolases"/>
    <property type="match status" value="1"/>
</dbReference>
<dbReference type="EMBL" id="CAXAMN010029027">
    <property type="protein sequence ID" value="CAK9118468.1"/>
    <property type="molecule type" value="Genomic_DNA"/>
</dbReference>
<dbReference type="PROSITE" id="PS51421">
    <property type="entry name" value="RAS"/>
    <property type="match status" value="1"/>
</dbReference>
<reference evidence="2 3" key="1">
    <citation type="submission" date="2024-02" db="EMBL/GenBank/DDBJ databases">
        <authorList>
            <person name="Chen Y."/>
            <person name="Shah S."/>
            <person name="Dougan E. K."/>
            <person name="Thang M."/>
            <person name="Chan C."/>
        </authorList>
    </citation>
    <scope>NUCLEOTIDE SEQUENCE [LARGE SCALE GENOMIC DNA]</scope>
</reference>
<evidence type="ECO:0000256" key="1">
    <source>
        <dbReference type="ARBA" id="ARBA00022741"/>
    </source>
</evidence>
<comment type="caution">
    <text evidence="2">The sequence shown here is derived from an EMBL/GenBank/DDBJ whole genome shotgun (WGS) entry which is preliminary data.</text>
</comment>
<proteinExistence type="predicted"/>
<gene>
    <name evidence="2" type="ORF">CCMP2556_LOCUS55546</name>
</gene>
<dbReference type="PANTHER" id="PTHR47978">
    <property type="match status" value="1"/>
</dbReference>
<dbReference type="SMART" id="SM00176">
    <property type="entry name" value="RAN"/>
    <property type="match status" value="1"/>
</dbReference>
<dbReference type="InterPro" id="IPR027417">
    <property type="entry name" value="P-loop_NTPase"/>
</dbReference>
<dbReference type="PRINTS" id="PR00449">
    <property type="entry name" value="RASTRNSFRMNG"/>
</dbReference>
<organism evidence="2 3">
    <name type="scientific">Durusdinium trenchii</name>
    <dbReference type="NCBI Taxonomy" id="1381693"/>
    <lineage>
        <taxon>Eukaryota</taxon>
        <taxon>Sar</taxon>
        <taxon>Alveolata</taxon>
        <taxon>Dinophyceae</taxon>
        <taxon>Suessiales</taxon>
        <taxon>Symbiodiniaceae</taxon>
        <taxon>Durusdinium</taxon>
    </lineage>
</organism>
<keyword evidence="3" id="KW-1185">Reference proteome</keyword>
<dbReference type="Proteomes" id="UP001642484">
    <property type="component" value="Unassembled WGS sequence"/>
</dbReference>
<accession>A0ABP0T174</accession>
<dbReference type="SMART" id="SM00174">
    <property type="entry name" value="RHO"/>
    <property type="match status" value="1"/>
</dbReference>
<keyword evidence="1" id="KW-0547">Nucleotide-binding</keyword>
<name>A0ABP0T174_9DINO</name>
<dbReference type="NCBIfam" id="TIGR00231">
    <property type="entry name" value="small_GTP"/>
    <property type="match status" value="1"/>
</dbReference>
<dbReference type="SMART" id="SM00175">
    <property type="entry name" value="RAB"/>
    <property type="match status" value="1"/>
</dbReference>
<dbReference type="SMART" id="SM00173">
    <property type="entry name" value="RAS"/>
    <property type="match status" value="1"/>
</dbReference>